<dbReference type="AlphaFoldDB" id="A0A6S7DEW5"/>
<sequence length="271" mass="29335">MPRMPSEPILPPDMQAPLASPPRRALALGLTALACAPLRLAAAANATAPTDRNAIIRQVFQTDLAGIRYGKDHAKLMGGLGVIWIPVESGAPGIEFEHPLGGRDTVAAAMTLLGTSDRPLATRRLAETCRLVPTYVRDIARLAPGRYALPAPRREAFDFPDSGVDAQGFFQLRPEHLTLLRAANWREAGKGELEAVLREGDAFWPMPFIDGKRPYGDSSHYQIDMAQLLGKPYPVGANGRAITDPATDSRLEKLHWQTAAALQVVLAHAKT</sequence>
<gene>
    <name evidence="1" type="ORF">LMG26841_03058</name>
</gene>
<proteinExistence type="predicted"/>
<dbReference type="PROSITE" id="PS51257">
    <property type="entry name" value="PROKAR_LIPOPROTEIN"/>
    <property type="match status" value="1"/>
</dbReference>
<name>A0A6S7DEW5_9BURK</name>
<evidence type="ECO:0000313" key="1">
    <source>
        <dbReference type="EMBL" id="CAB3873072.1"/>
    </source>
</evidence>
<organism evidence="1 2">
    <name type="scientific">Achromobacter dolens</name>
    <dbReference type="NCBI Taxonomy" id="1287738"/>
    <lineage>
        <taxon>Bacteria</taxon>
        <taxon>Pseudomonadati</taxon>
        <taxon>Pseudomonadota</taxon>
        <taxon>Betaproteobacteria</taxon>
        <taxon>Burkholderiales</taxon>
        <taxon>Alcaligenaceae</taxon>
        <taxon>Achromobacter</taxon>
    </lineage>
</organism>
<reference evidence="1 2" key="1">
    <citation type="submission" date="2020-04" db="EMBL/GenBank/DDBJ databases">
        <authorList>
            <person name="De Canck E."/>
        </authorList>
    </citation>
    <scope>NUCLEOTIDE SEQUENCE [LARGE SCALE GENOMIC DNA]</scope>
    <source>
        <strain evidence="1 2">LMG 26841</strain>
    </source>
</reference>
<protein>
    <submittedName>
        <fullName evidence="1">Uncharacterized protein</fullName>
    </submittedName>
</protein>
<evidence type="ECO:0000313" key="2">
    <source>
        <dbReference type="Proteomes" id="UP000494272"/>
    </source>
</evidence>
<dbReference type="RefSeq" id="WP_144655291.1">
    <property type="nucleotide sequence ID" value="NZ_CADIKW010000005.1"/>
</dbReference>
<dbReference type="GeneID" id="94356611"/>
<dbReference type="EMBL" id="CADIKW010000005">
    <property type="protein sequence ID" value="CAB3873072.1"/>
    <property type="molecule type" value="Genomic_DNA"/>
</dbReference>
<accession>A0A6S7DEW5</accession>
<keyword evidence="2" id="KW-1185">Reference proteome</keyword>
<dbReference type="Proteomes" id="UP000494272">
    <property type="component" value="Unassembled WGS sequence"/>
</dbReference>